<feature type="compositionally biased region" description="Basic and acidic residues" evidence="1">
    <location>
        <begin position="88"/>
        <end position="107"/>
    </location>
</feature>
<dbReference type="EMBL" id="OZ034820">
    <property type="protein sequence ID" value="CAL1404764.1"/>
    <property type="molecule type" value="Genomic_DNA"/>
</dbReference>
<dbReference type="AlphaFoldDB" id="A0AAV2G285"/>
<name>A0AAV2G285_9ROSI</name>
<organism evidence="2 3">
    <name type="scientific">Linum trigynum</name>
    <dbReference type="NCBI Taxonomy" id="586398"/>
    <lineage>
        <taxon>Eukaryota</taxon>
        <taxon>Viridiplantae</taxon>
        <taxon>Streptophyta</taxon>
        <taxon>Embryophyta</taxon>
        <taxon>Tracheophyta</taxon>
        <taxon>Spermatophyta</taxon>
        <taxon>Magnoliopsida</taxon>
        <taxon>eudicotyledons</taxon>
        <taxon>Gunneridae</taxon>
        <taxon>Pentapetalae</taxon>
        <taxon>rosids</taxon>
        <taxon>fabids</taxon>
        <taxon>Malpighiales</taxon>
        <taxon>Linaceae</taxon>
        <taxon>Linum</taxon>
    </lineage>
</organism>
<gene>
    <name evidence="2" type="ORF">LTRI10_LOCUS44592</name>
</gene>
<sequence>MLLSPSQIPLSLDYLKPFPRQTTTTPWTDGLISMAYRALKKSYKAHRHYEVPIHIRVPESHQRRPTSASYLSRRFCFVDNNREQELLEEGRRRQSYEEAATGDREVRVQQPAAV</sequence>
<accession>A0AAV2G285</accession>
<evidence type="ECO:0000313" key="2">
    <source>
        <dbReference type="EMBL" id="CAL1404764.1"/>
    </source>
</evidence>
<feature type="region of interest" description="Disordered" evidence="1">
    <location>
        <begin position="88"/>
        <end position="114"/>
    </location>
</feature>
<reference evidence="2 3" key="1">
    <citation type="submission" date="2024-04" db="EMBL/GenBank/DDBJ databases">
        <authorList>
            <person name="Fracassetti M."/>
        </authorList>
    </citation>
    <scope>NUCLEOTIDE SEQUENCE [LARGE SCALE GENOMIC DNA]</scope>
</reference>
<protein>
    <submittedName>
        <fullName evidence="2">Uncharacterized protein</fullName>
    </submittedName>
</protein>
<dbReference type="Proteomes" id="UP001497516">
    <property type="component" value="Chromosome 7"/>
</dbReference>
<keyword evidence="3" id="KW-1185">Reference proteome</keyword>
<evidence type="ECO:0000256" key="1">
    <source>
        <dbReference type="SAM" id="MobiDB-lite"/>
    </source>
</evidence>
<proteinExistence type="predicted"/>
<evidence type="ECO:0000313" key="3">
    <source>
        <dbReference type="Proteomes" id="UP001497516"/>
    </source>
</evidence>